<evidence type="ECO:0000256" key="1">
    <source>
        <dbReference type="SAM" id="Phobius"/>
    </source>
</evidence>
<keyword evidence="1" id="KW-1133">Transmembrane helix</keyword>
<name>A0A1H2H2A9_9PROT</name>
<feature type="transmembrane region" description="Helical" evidence="1">
    <location>
        <begin position="386"/>
        <end position="406"/>
    </location>
</feature>
<dbReference type="Pfam" id="PF14400">
    <property type="entry name" value="Transglut_i_TM"/>
    <property type="match status" value="1"/>
</dbReference>
<evidence type="ECO:0000259" key="2">
    <source>
        <dbReference type="Pfam" id="PF14400"/>
    </source>
</evidence>
<evidence type="ECO:0000259" key="3">
    <source>
        <dbReference type="Pfam" id="PF14402"/>
    </source>
</evidence>
<feature type="domain" description="7 transmembrane helices usually fused to an inactive transglutaminase" evidence="3">
    <location>
        <begin position="262"/>
        <end position="507"/>
    </location>
</feature>
<keyword evidence="5" id="KW-1185">Reference proteome</keyword>
<protein>
    <submittedName>
        <fullName evidence="4">Inactive transglutaminase fused to 7 transmembrane helices</fullName>
    </submittedName>
</protein>
<feature type="transmembrane region" description="Helical" evidence="1">
    <location>
        <begin position="476"/>
        <end position="496"/>
    </location>
</feature>
<dbReference type="RefSeq" id="WP_062559841.1">
    <property type="nucleotide sequence ID" value="NZ_CP013341.1"/>
</dbReference>
<proteinExistence type="predicted"/>
<feature type="transmembrane region" description="Helical" evidence="1">
    <location>
        <begin position="315"/>
        <end position="336"/>
    </location>
</feature>
<organism evidence="4 5">
    <name type="scientific">Nitrosomonas ureae</name>
    <dbReference type="NCBI Taxonomy" id="44577"/>
    <lineage>
        <taxon>Bacteria</taxon>
        <taxon>Pseudomonadati</taxon>
        <taxon>Pseudomonadota</taxon>
        <taxon>Betaproteobacteria</taxon>
        <taxon>Nitrosomonadales</taxon>
        <taxon>Nitrosomonadaceae</taxon>
        <taxon>Nitrosomonas</taxon>
    </lineage>
</organism>
<keyword evidence="1" id="KW-0472">Membrane</keyword>
<dbReference type="KEGG" id="nur:ATY38_14040"/>
<dbReference type="InterPro" id="IPR025838">
    <property type="entry name" value="Transglut_i_TM"/>
</dbReference>
<dbReference type="EMBL" id="FNLN01000040">
    <property type="protein sequence ID" value="SDU25953.1"/>
    <property type="molecule type" value="Genomic_DNA"/>
</dbReference>
<dbReference type="Proteomes" id="UP000182882">
    <property type="component" value="Unassembled WGS sequence"/>
</dbReference>
<keyword evidence="1 4" id="KW-0812">Transmembrane</keyword>
<dbReference type="InterPro" id="IPR025840">
    <property type="entry name" value="7TM_transglut"/>
</dbReference>
<gene>
    <name evidence="4" type="ORF">SAMN05216406_14011</name>
</gene>
<feature type="domain" description="Inactive transglutaminase fused to 7 transmembrane helices" evidence="2">
    <location>
        <begin position="24"/>
        <end position="186"/>
    </location>
</feature>
<sequence>MHTRLRLYILVILIMGFGIGLILYKHFALGFPLLPDDKKSVWTIEARINFVARGDPVVVSFALPPQTPDIVFMKEDFASPDYGFSEVISPTGRRAEWSKRTANGPQTAYYRLSLYETEQIVSAQITDDLPPEPEKPEFDEVIKTAAITLLEQVHGRSANTEIFTRELIATLNSKTPSQNQSLLLNEKSGEDYKTYLIINLLAMEGISARIVRGLYLEDGRRRQSLINFVEVYIGGQWLLFNQNSGVHGKPENFLIWQRGDQSLLDVVGGKNSQISFAIIKNVHSTRNLVVRDGMNKQAGLVDFSIYSLPIEQQNAFKMILLLPIGALIVVIMRLLIGIRTSGTFMPILIALALIQTTLLTGIIIFLTVVGIGLLIRSYLSRLNLLFVARISAVIIVVIAIIASISIISNKIGLDQAMTVTFFPMIILSWTIERMSVLWEEDGPREVFIQGSGSLLTAVIAYLFMTNRTVEYLSFNFPELMLVNLALILVLGQYTGYRLSELYRFHSLERRNVSGKR</sequence>
<accession>A0A1H2H2A9</accession>
<feature type="transmembrane region" description="Helical" evidence="1">
    <location>
        <begin position="348"/>
        <end position="374"/>
    </location>
</feature>
<evidence type="ECO:0000313" key="5">
    <source>
        <dbReference type="Proteomes" id="UP000182882"/>
    </source>
</evidence>
<reference evidence="5" key="1">
    <citation type="submission" date="2016-10" db="EMBL/GenBank/DDBJ databases">
        <authorList>
            <person name="Varghese N."/>
            <person name="Submissions S."/>
        </authorList>
    </citation>
    <scope>NUCLEOTIDE SEQUENCE [LARGE SCALE GENOMIC DNA]</scope>
    <source>
        <strain evidence="5">Nm10</strain>
    </source>
</reference>
<dbReference type="AlphaFoldDB" id="A0A1H2H2A9"/>
<feature type="transmembrane region" description="Helical" evidence="1">
    <location>
        <begin position="413"/>
        <end position="431"/>
    </location>
</feature>
<feature type="transmembrane region" description="Helical" evidence="1">
    <location>
        <begin position="7"/>
        <end position="24"/>
    </location>
</feature>
<evidence type="ECO:0000313" key="4">
    <source>
        <dbReference type="EMBL" id="SDU25953.1"/>
    </source>
</evidence>
<dbReference type="Pfam" id="PF14402">
    <property type="entry name" value="7TM_transglut"/>
    <property type="match status" value="1"/>
</dbReference>
<feature type="transmembrane region" description="Helical" evidence="1">
    <location>
        <begin position="446"/>
        <end position="464"/>
    </location>
</feature>